<evidence type="ECO:0000313" key="2">
    <source>
        <dbReference type="EMBL" id="CEM54696.1"/>
    </source>
</evidence>
<gene>
    <name evidence="2" type="ORF">Cvel_2232</name>
</gene>
<organism evidence="2">
    <name type="scientific">Chromera velia CCMP2878</name>
    <dbReference type="NCBI Taxonomy" id="1169474"/>
    <lineage>
        <taxon>Eukaryota</taxon>
        <taxon>Sar</taxon>
        <taxon>Alveolata</taxon>
        <taxon>Colpodellida</taxon>
        <taxon>Chromeraceae</taxon>
        <taxon>Chromera</taxon>
    </lineage>
</organism>
<dbReference type="EMBL" id="CDMZ01005809">
    <property type="protein sequence ID" value="CEM54696.1"/>
    <property type="molecule type" value="Genomic_DNA"/>
</dbReference>
<accession>A0A0G4ICB0</accession>
<sequence length="266" mass="30087">MTIGLRSLGRHSRTTIAETGFSFCSRFATYGHCAKCESPLWCTHCGHLRHDQRRQDLPPQKAPPRGRTSAKAGYEHPARNQRPSHLPDASKPGLVVLDSCGMDDKQRSNNFDIFRNIPAVVVLVLPAARGGALNEEIRNLYKLTAQGPPYSPRPQKILTLFNRADDLFEVDDDEEKDPEELTLQTLVKEEDHREGLISISNDPACPRWWSCLANVRKFNHRPSDSREYRLPPQLCYNPNIKAQSKGIHSADQIIQWVETTVRNASV</sequence>
<reference evidence="2" key="1">
    <citation type="submission" date="2014-11" db="EMBL/GenBank/DDBJ databases">
        <authorList>
            <person name="Otto D Thomas"/>
            <person name="Naeem Raeece"/>
        </authorList>
    </citation>
    <scope>NUCLEOTIDE SEQUENCE</scope>
</reference>
<dbReference type="VEuPathDB" id="CryptoDB:Cvel_2232"/>
<evidence type="ECO:0000256" key="1">
    <source>
        <dbReference type="SAM" id="MobiDB-lite"/>
    </source>
</evidence>
<protein>
    <submittedName>
        <fullName evidence="2">Uncharacterized protein</fullName>
    </submittedName>
</protein>
<name>A0A0G4ICB0_9ALVE</name>
<feature type="region of interest" description="Disordered" evidence="1">
    <location>
        <begin position="52"/>
        <end position="90"/>
    </location>
</feature>
<proteinExistence type="predicted"/>
<dbReference type="AlphaFoldDB" id="A0A0G4ICB0"/>